<keyword evidence="1" id="KW-0489">Methyltransferase</keyword>
<proteinExistence type="predicted"/>
<evidence type="ECO:0000256" key="2">
    <source>
        <dbReference type="ARBA" id="ARBA00022679"/>
    </source>
</evidence>
<dbReference type="CDD" id="cd02440">
    <property type="entry name" value="AdoMet_MTases"/>
    <property type="match status" value="1"/>
</dbReference>
<reference evidence="4" key="1">
    <citation type="submission" date="2020-05" db="EMBL/GenBank/DDBJ databases">
        <authorList>
            <person name="Chiriac C."/>
            <person name="Salcher M."/>
            <person name="Ghai R."/>
            <person name="Kavagutti S V."/>
        </authorList>
    </citation>
    <scope>NUCLEOTIDE SEQUENCE</scope>
</reference>
<dbReference type="GO" id="GO:0008171">
    <property type="term" value="F:O-methyltransferase activity"/>
    <property type="evidence" value="ECO:0007669"/>
    <property type="project" value="InterPro"/>
</dbReference>
<dbReference type="Gene3D" id="3.40.50.150">
    <property type="entry name" value="Vaccinia Virus protein VP39"/>
    <property type="match status" value="1"/>
</dbReference>
<name>A0A6J6SNJ2_9ZZZZ</name>
<organism evidence="4">
    <name type="scientific">freshwater metagenome</name>
    <dbReference type="NCBI Taxonomy" id="449393"/>
    <lineage>
        <taxon>unclassified sequences</taxon>
        <taxon>metagenomes</taxon>
        <taxon>ecological metagenomes</taxon>
    </lineage>
</organism>
<gene>
    <name evidence="4" type="ORF">UFOPK2788_00527</name>
</gene>
<dbReference type="EMBL" id="CAEZYV010000062">
    <property type="protein sequence ID" value="CAB4736330.1"/>
    <property type="molecule type" value="Genomic_DNA"/>
</dbReference>
<accession>A0A6J6SNJ2</accession>
<dbReference type="AlphaFoldDB" id="A0A6J6SNJ2"/>
<evidence type="ECO:0000256" key="1">
    <source>
        <dbReference type="ARBA" id="ARBA00022603"/>
    </source>
</evidence>
<dbReference type="GO" id="GO:0032259">
    <property type="term" value="P:methylation"/>
    <property type="evidence" value="ECO:0007669"/>
    <property type="project" value="UniProtKB-KW"/>
</dbReference>
<evidence type="ECO:0000256" key="3">
    <source>
        <dbReference type="ARBA" id="ARBA00022691"/>
    </source>
</evidence>
<keyword evidence="2" id="KW-0808">Transferase</keyword>
<protein>
    <submittedName>
        <fullName evidence="4">Unannotated protein</fullName>
    </submittedName>
</protein>
<dbReference type="PROSITE" id="PS51682">
    <property type="entry name" value="SAM_OMT_I"/>
    <property type="match status" value="1"/>
</dbReference>
<sequence>MTTNSRGDMSAFAENFPHEDFFMQQARKNGAEVGAPDPTVGVGGLINFMVGLISAKSIVEIGTGSGVSGLWIFNGAPKDATFTSIDSEREHSASAKEILEEAGISAQRFRLITGNIIEVVGKLADSNYDLMIVRSPKDMVDVVQESYRLLKNSGVLIIDNALDGGKVADPTQRDFETIARRDSVKAIKEDSRWVSTILPIGGGALVARKI</sequence>
<dbReference type="InterPro" id="IPR029063">
    <property type="entry name" value="SAM-dependent_MTases_sf"/>
</dbReference>
<dbReference type="InterPro" id="IPR002935">
    <property type="entry name" value="SAM_O-MeTrfase"/>
</dbReference>
<dbReference type="SUPFAM" id="SSF53335">
    <property type="entry name" value="S-adenosyl-L-methionine-dependent methyltransferases"/>
    <property type="match status" value="1"/>
</dbReference>
<dbReference type="GO" id="GO:0008757">
    <property type="term" value="F:S-adenosylmethionine-dependent methyltransferase activity"/>
    <property type="evidence" value="ECO:0007669"/>
    <property type="project" value="TreeGrafter"/>
</dbReference>
<evidence type="ECO:0000313" key="4">
    <source>
        <dbReference type="EMBL" id="CAB4736330.1"/>
    </source>
</evidence>
<dbReference type="InterPro" id="IPR050362">
    <property type="entry name" value="Cation-dep_OMT"/>
</dbReference>
<dbReference type="PANTHER" id="PTHR10509:SF85">
    <property type="entry name" value="O-METHYLTRANSFERASE RV1220C-RELATED"/>
    <property type="match status" value="1"/>
</dbReference>
<keyword evidence="3" id="KW-0949">S-adenosyl-L-methionine</keyword>
<dbReference type="PANTHER" id="PTHR10509">
    <property type="entry name" value="O-METHYLTRANSFERASE-RELATED"/>
    <property type="match status" value="1"/>
</dbReference>
<dbReference type="Pfam" id="PF01596">
    <property type="entry name" value="Methyltransf_3"/>
    <property type="match status" value="1"/>
</dbReference>